<keyword evidence="2 4" id="KW-0560">Oxidoreductase</keyword>
<dbReference type="PANTHER" id="PTHR44196:SF1">
    <property type="entry name" value="DEHYDROGENASE_REDUCTASE SDR FAMILY MEMBER 7B"/>
    <property type="match status" value="1"/>
</dbReference>
<organism evidence="4 5">
    <name type="scientific">Thalassorhabdus alkalitolerans</name>
    <dbReference type="NCBI Taxonomy" id="2282697"/>
    <lineage>
        <taxon>Bacteria</taxon>
        <taxon>Bacillati</taxon>
        <taxon>Bacillota</taxon>
        <taxon>Bacilli</taxon>
        <taxon>Bacillales</taxon>
        <taxon>Bacillaceae</taxon>
        <taxon>Thalassorhabdus</taxon>
    </lineage>
</organism>
<keyword evidence="5" id="KW-1185">Reference proteome</keyword>
<dbReference type="PROSITE" id="PS00061">
    <property type="entry name" value="ADH_SHORT"/>
    <property type="match status" value="1"/>
</dbReference>
<name>A0ABW0YNH4_9BACI</name>
<dbReference type="GO" id="GO:0016491">
    <property type="term" value="F:oxidoreductase activity"/>
    <property type="evidence" value="ECO:0007669"/>
    <property type="project" value="UniProtKB-KW"/>
</dbReference>
<evidence type="ECO:0000313" key="4">
    <source>
        <dbReference type="EMBL" id="MFC5712267.1"/>
    </source>
</evidence>
<comment type="similarity">
    <text evidence="1 3">Belongs to the short-chain dehydrogenases/reductases (SDR) family.</text>
</comment>
<dbReference type="PIRSF" id="PIRSF000126">
    <property type="entry name" value="11-beta-HSD1"/>
    <property type="match status" value="1"/>
</dbReference>
<dbReference type="InterPro" id="IPR002347">
    <property type="entry name" value="SDR_fam"/>
</dbReference>
<dbReference type="PRINTS" id="PR00081">
    <property type="entry name" value="GDHRDH"/>
</dbReference>
<evidence type="ECO:0000256" key="3">
    <source>
        <dbReference type="RuleBase" id="RU000363"/>
    </source>
</evidence>
<evidence type="ECO:0000256" key="2">
    <source>
        <dbReference type="ARBA" id="ARBA00023002"/>
    </source>
</evidence>
<evidence type="ECO:0000256" key="1">
    <source>
        <dbReference type="ARBA" id="ARBA00006484"/>
    </source>
</evidence>
<dbReference type="Gene3D" id="3.40.50.720">
    <property type="entry name" value="NAD(P)-binding Rossmann-like Domain"/>
    <property type="match status" value="1"/>
</dbReference>
<dbReference type="InterPro" id="IPR020904">
    <property type="entry name" value="Sc_DH/Rdtase_CS"/>
</dbReference>
<reference evidence="5" key="1">
    <citation type="journal article" date="2019" name="Int. J. Syst. Evol. Microbiol.">
        <title>The Global Catalogue of Microorganisms (GCM) 10K type strain sequencing project: providing services to taxonomists for standard genome sequencing and annotation.</title>
        <authorList>
            <consortium name="The Broad Institute Genomics Platform"/>
            <consortium name="The Broad Institute Genome Sequencing Center for Infectious Disease"/>
            <person name="Wu L."/>
            <person name="Ma J."/>
        </authorList>
    </citation>
    <scope>NUCLEOTIDE SEQUENCE [LARGE SCALE GENOMIC DNA]</scope>
    <source>
        <strain evidence="5">CECT 7184</strain>
    </source>
</reference>
<evidence type="ECO:0000313" key="5">
    <source>
        <dbReference type="Proteomes" id="UP001596142"/>
    </source>
</evidence>
<dbReference type="EMBL" id="JBHSOZ010000003">
    <property type="protein sequence ID" value="MFC5712267.1"/>
    <property type="molecule type" value="Genomic_DNA"/>
</dbReference>
<accession>A0ABW0YNH4</accession>
<comment type="caution">
    <text evidence="4">The sequence shown here is derived from an EMBL/GenBank/DDBJ whole genome shotgun (WGS) entry which is preliminary data.</text>
</comment>
<dbReference type="InterPro" id="IPR036291">
    <property type="entry name" value="NAD(P)-bd_dom_sf"/>
</dbReference>
<dbReference type="PRINTS" id="PR00080">
    <property type="entry name" value="SDRFAMILY"/>
</dbReference>
<dbReference type="Proteomes" id="UP001596142">
    <property type="component" value="Unassembled WGS sequence"/>
</dbReference>
<proteinExistence type="inferred from homology"/>
<sequence>MKNKVIVITGASSGLGAWIARAAARKGAKELVLIARSEDKLLALKEEIIKLGGNAMVLPGDITETEQVIKGIEKILREKGHIDVLINNAGYGLFEKVIDTPIEDIQGMFAVNAVGLIQMTRAVLPSMTARKQGHIINISSQAGKIATPKSAVYSATKHAVLGFTNSLRMEVEDDGIIVSAVNPGPIKTPFFEKADKQGTYEKNVEKFMLSPDKVARKTLKLIKKPKREMNLPLWMNAGAKIYGVAPRLLERAAGKQFKQK</sequence>
<dbReference type="PANTHER" id="PTHR44196">
    <property type="entry name" value="DEHYDROGENASE/REDUCTASE SDR FAMILY MEMBER 7B"/>
    <property type="match status" value="1"/>
</dbReference>
<dbReference type="RefSeq" id="WP_054635238.1">
    <property type="nucleotide sequence ID" value="NZ_JBHSOZ010000003.1"/>
</dbReference>
<protein>
    <submittedName>
        <fullName evidence="4">SDR family NAD(P)-dependent oxidoreductase</fullName>
        <ecNumber evidence="4">1.-.-.-</ecNumber>
    </submittedName>
</protein>
<dbReference type="EC" id="1.-.-.-" evidence="4"/>
<dbReference type="SUPFAM" id="SSF51735">
    <property type="entry name" value="NAD(P)-binding Rossmann-fold domains"/>
    <property type="match status" value="1"/>
</dbReference>
<gene>
    <name evidence="4" type="ORF">ACFPU1_05695</name>
</gene>
<dbReference type="Pfam" id="PF00106">
    <property type="entry name" value="adh_short"/>
    <property type="match status" value="1"/>
</dbReference>